<dbReference type="Proteomes" id="UP001187471">
    <property type="component" value="Unassembled WGS sequence"/>
</dbReference>
<evidence type="ECO:0000313" key="3">
    <source>
        <dbReference type="Proteomes" id="UP001187471"/>
    </source>
</evidence>
<dbReference type="PANTHER" id="PTHR34145:SF28">
    <property type="entry name" value="F-BOX DOMAIN-CONTAINING PROTEIN"/>
    <property type="match status" value="1"/>
</dbReference>
<accession>A0AA88RE43</accession>
<name>A0AA88RE43_9ASTE</name>
<dbReference type="Gene3D" id="3.80.10.10">
    <property type="entry name" value="Ribonuclease Inhibitor"/>
    <property type="match status" value="2"/>
</dbReference>
<dbReference type="InterPro" id="IPR036047">
    <property type="entry name" value="F-box-like_dom_sf"/>
</dbReference>
<reference evidence="2" key="1">
    <citation type="submission" date="2022-12" db="EMBL/GenBank/DDBJ databases">
        <title>Draft genome assemblies for two species of Escallonia (Escalloniales).</title>
        <authorList>
            <person name="Chanderbali A."/>
            <person name="Dervinis C."/>
            <person name="Anghel I."/>
            <person name="Soltis D."/>
            <person name="Soltis P."/>
            <person name="Zapata F."/>
        </authorList>
    </citation>
    <scope>NUCLEOTIDE SEQUENCE</scope>
    <source>
        <strain evidence="2">UCBG92.1500</strain>
        <tissue evidence="2">Leaf</tissue>
    </source>
</reference>
<dbReference type="Pfam" id="PF00646">
    <property type="entry name" value="F-box"/>
    <property type="match status" value="1"/>
</dbReference>
<dbReference type="InterPro" id="IPR001810">
    <property type="entry name" value="F-box_dom"/>
</dbReference>
<dbReference type="InterPro" id="IPR055411">
    <property type="entry name" value="LRR_FXL15/At3g58940/PEG3-like"/>
</dbReference>
<protein>
    <recommendedName>
        <fullName evidence="1">F-box domain-containing protein</fullName>
    </recommendedName>
</protein>
<dbReference type="InterPro" id="IPR032675">
    <property type="entry name" value="LRR_dom_sf"/>
</dbReference>
<dbReference type="PANTHER" id="PTHR34145">
    <property type="entry name" value="OS02G0105600 PROTEIN"/>
    <property type="match status" value="1"/>
</dbReference>
<evidence type="ECO:0000259" key="1">
    <source>
        <dbReference type="SMART" id="SM00256"/>
    </source>
</evidence>
<dbReference type="InterPro" id="IPR055357">
    <property type="entry name" value="LRR_At1g61320_AtMIF1"/>
</dbReference>
<dbReference type="EMBL" id="JAVXUO010001631">
    <property type="protein sequence ID" value="KAK2980450.1"/>
    <property type="molecule type" value="Genomic_DNA"/>
</dbReference>
<dbReference type="InterPro" id="IPR053772">
    <property type="entry name" value="At1g61320/At1g61330-like"/>
</dbReference>
<gene>
    <name evidence="2" type="ORF">RJ640_028858</name>
</gene>
<dbReference type="Gene3D" id="1.20.1280.50">
    <property type="match status" value="1"/>
</dbReference>
<evidence type="ECO:0000313" key="2">
    <source>
        <dbReference type="EMBL" id="KAK2980450.1"/>
    </source>
</evidence>
<dbReference type="Pfam" id="PF24758">
    <property type="entry name" value="LRR_At5g56370"/>
    <property type="match status" value="1"/>
</dbReference>
<sequence length="721" mass="82724">MGDSVTRDGLRRAALYSRDSVVLQFDMEGAMDRISQLPELIIHQILSFLSGKEAAQTSVLCKTWLSAWSTNPFLDLDQTYFGEDALGWYEQNPNAEEKRRKFMKFLHDKMIRYREQEPRIKKLALRVNFIYGSLVSVADEWIGLALENHVEELDLFIRTPSCPGYAWPQAIFTTSRLTELRLRGCKLEHVDGNGAIKCHALRILHLLNVDTDKLAIQNLISSCPLIQELCIEYCEGWERIQIGNLHNLKKLEVSTYIDQIIDINAPSLESFKYRACKNASCVPELSGIRTSHNLKELLLDHVTITDSFLGDLILELPVLEVLSLLFCKGLKRIHVSSRTLKHITVCSCSGLRKVELAKAKFDTPKLLSLSYSDNHLRSLSFTYDQGQWVADISIFCDKKVRGTWFPNLGALLTKLNRFELWPSIMSKSNSSVAPDLEAISPPKHHVRNLELDISTSRYEFVDAMLWCCFPRTLTFNWRNCWDREFVKFLHNELMDRGNRGCCVSRPVKCWRHYLKGVSMQSFKETEGKWRPLSLKISSDVYDNPYAYTNVRLRLVDYSSLGYVLAFSYLLALCGDSVTRDGQRDRRRAAWSYSLIWRAPWTGSPSYQSSSFTTYSRSSLGRKQHKPVLSKTWLSAWSTNPVLDLDQTYFGEDALGWFQRNPNAEEKRRKFMKFLHDTMIMLIDSLPSKPHTNCSCTAVTAAPYPCARCCLISDSNSTFSNI</sequence>
<dbReference type="SUPFAM" id="SSF52058">
    <property type="entry name" value="L domain-like"/>
    <property type="match status" value="1"/>
</dbReference>
<keyword evidence="3" id="KW-1185">Reference proteome</keyword>
<comment type="caution">
    <text evidence="2">The sequence shown here is derived from an EMBL/GenBank/DDBJ whole genome shotgun (WGS) entry which is preliminary data.</text>
</comment>
<dbReference type="SUPFAM" id="SSF81383">
    <property type="entry name" value="F-box domain"/>
    <property type="match status" value="1"/>
</dbReference>
<dbReference type="AlphaFoldDB" id="A0AA88RE43"/>
<dbReference type="SMART" id="SM00256">
    <property type="entry name" value="FBOX"/>
    <property type="match status" value="1"/>
</dbReference>
<feature type="domain" description="F-box" evidence="1">
    <location>
        <begin position="37"/>
        <end position="77"/>
    </location>
</feature>
<dbReference type="Pfam" id="PF23622">
    <property type="entry name" value="LRR_At1g61320_AtMIF1"/>
    <property type="match status" value="1"/>
</dbReference>
<organism evidence="2 3">
    <name type="scientific">Escallonia rubra</name>
    <dbReference type="NCBI Taxonomy" id="112253"/>
    <lineage>
        <taxon>Eukaryota</taxon>
        <taxon>Viridiplantae</taxon>
        <taxon>Streptophyta</taxon>
        <taxon>Embryophyta</taxon>
        <taxon>Tracheophyta</taxon>
        <taxon>Spermatophyta</taxon>
        <taxon>Magnoliopsida</taxon>
        <taxon>eudicotyledons</taxon>
        <taxon>Gunneridae</taxon>
        <taxon>Pentapetalae</taxon>
        <taxon>asterids</taxon>
        <taxon>campanulids</taxon>
        <taxon>Escalloniales</taxon>
        <taxon>Escalloniaceae</taxon>
        <taxon>Escallonia</taxon>
    </lineage>
</organism>
<proteinExistence type="predicted"/>